<reference evidence="2" key="1">
    <citation type="submission" date="2022-08" db="UniProtKB">
        <authorList>
            <consortium name="EnsemblMetazoa"/>
        </authorList>
    </citation>
    <scope>IDENTIFICATION</scope>
    <source>
        <strain evidence="2">Israel</strain>
    </source>
</reference>
<dbReference type="EMBL" id="AJVK01068711">
    <property type="status" value="NOT_ANNOTATED_CDS"/>
    <property type="molecule type" value="Genomic_DNA"/>
</dbReference>
<dbReference type="VEuPathDB" id="VectorBase:PPAI008905"/>
<feature type="domain" description="Transposable element P transposase-like RNase H C-terminal" evidence="1">
    <location>
        <begin position="1"/>
        <end position="26"/>
    </location>
</feature>
<dbReference type="Pfam" id="PF21789">
    <property type="entry name" value="TNP-like_RNaseH_C"/>
    <property type="match status" value="1"/>
</dbReference>
<evidence type="ECO:0000313" key="3">
    <source>
        <dbReference type="Proteomes" id="UP000092462"/>
    </source>
</evidence>
<proteinExistence type="predicted"/>
<keyword evidence="3" id="KW-1185">Reference proteome</keyword>
<dbReference type="Proteomes" id="UP000092462">
    <property type="component" value="Unassembled WGS sequence"/>
</dbReference>
<protein>
    <recommendedName>
        <fullName evidence="1">Transposable element P transposase-like RNase H C-terminal domain-containing protein</fullName>
    </recommendedName>
</protein>
<evidence type="ECO:0000259" key="1">
    <source>
        <dbReference type="Pfam" id="PF21789"/>
    </source>
</evidence>
<dbReference type="AlphaFoldDB" id="A0A1B0DKW1"/>
<organism evidence="2 3">
    <name type="scientific">Phlebotomus papatasi</name>
    <name type="common">Sandfly</name>
    <dbReference type="NCBI Taxonomy" id="29031"/>
    <lineage>
        <taxon>Eukaryota</taxon>
        <taxon>Metazoa</taxon>
        <taxon>Ecdysozoa</taxon>
        <taxon>Arthropoda</taxon>
        <taxon>Hexapoda</taxon>
        <taxon>Insecta</taxon>
        <taxon>Pterygota</taxon>
        <taxon>Neoptera</taxon>
        <taxon>Endopterygota</taxon>
        <taxon>Diptera</taxon>
        <taxon>Nematocera</taxon>
        <taxon>Psychodoidea</taxon>
        <taxon>Psychodidae</taxon>
        <taxon>Phlebotomus</taxon>
        <taxon>Phlebotomus</taxon>
    </lineage>
</organism>
<evidence type="ECO:0000313" key="2">
    <source>
        <dbReference type="EnsemblMetazoa" id="PPAI008905-PA"/>
    </source>
</evidence>
<sequence>MFFGAVRTRLGSNTNPSVIQFRAAYKRLVTHVQIEARKGNCLSGSEQNTTNIDFHTEQDEEREIRIIEDIDILNTDEVTIIEEHISEALESVLEN</sequence>
<name>A0A1B0DKW1_PHLPP</name>
<dbReference type="EnsemblMetazoa" id="PPAI008905-RA">
    <property type="protein sequence ID" value="PPAI008905-PA"/>
    <property type="gene ID" value="PPAI008905"/>
</dbReference>
<accession>A0A1B0DKW1</accession>
<dbReference type="InterPro" id="IPR048367">
    <property type="entry name" value="TNP-like_RNaseH_C"/>
</dbReference>